<dbReference type="EMBL" id="KB547462">
    <property type="protein sequence ID" value="EMP31007.1"/>
    <property type="molecule type" value="Genomic_DNA"/>
</dbReference>
<dbReference type="AlphaFoldDB" id="M7BSB9"/>
<feature type="region of interest" description="Disordered" evidence="1">
    <location>
        <begin position="1"/>
        <end position="80"/>
    </location>
</feature>
<feature type="compositionally biased region" description="Acidic residues" evidence="1">
    <location>
        <begin position="14"/>
        <end position="27"/>
    </location>
</feature>
<protein>
    <submittedName>
        <fullName evidence="2">Uncharacterized protein</fullName>
    </submittedName>
</protein>
<sequence length="111" mass="11867">MPKEPDISKLLLEQEPEEDPCSAEELPELSTDRDTKKLLGLPLATDPQETGDTYGAQVPSKGDTGSGPGKPDFSPGGLLPESTSACFNWIPGDPVEEDAITVRALNWDSVE</sequence>
<gene>
    <name evidence="2" type="ORF">UY3_11868</name>
</gene>
<dbReference type="Proteomes" id="UP000031443">
    <property type="component" value="Unassembled WGS sequence"/>
</dbReference>
<keyword evidence="3" id="KW-1185">Reference proteome</keyword>
<proteinExistence type="predicted"/>
<name>M7BSB9_CHEMY</name>
<organism evidence="2 3">
    <name type="scientific">Chelonia mydas</name>
    <name type="common">Green sea-turtle</name>
    <name type="synonym">Chelonia agassizi</name>
    <dbReference type="NCBI Taxonomy" id="8469"/>
    <lineage>
        <taxon>Eukaryota</taxon>
        <taxon>Metazoa</taxon>
        <taxon>Chordata</taxon>
        <taxon>Craniata</taxon>
        <taxon>Vertebrata</taxon>
        <taxon>Euteleostomi</taxon>
        <taxon>Archelosauria</taxon>
        <taxon>Testudinata</taxon>
        <taxon>Testudines</taxon>
        <taxon>Cryptodira</taxon>
        <taxon>Durocryptodira</taxon>
        <taxon>Americhelydia</taxon>
        <taxon>Chelonioidea</taxon>
        <taxon>Cheloniidae</taxon>
        <taxon>Chelonia</taxon>
    </lineage>
</organism>
<evidence type="ECO:0000313" key="2">
    <source>
        <dbReference type="EMBL" id="EMP31007.1"/>
    </source>
</evidence>
<accession>M7BSB9</accession>
<evidence type="ECO:0000256" key="1">
    <source>
        <dbReference type="SAM" id="MobiDB-lite"/>
    </source>
</evidence>
<reference evidence="3" key="1">
    <citation type="journal article" date="2013" name="Nat. Genet.">
        <title>The draft genomes of soft-shell turtle and green sea turtle yield insights into the development and evolution of the turtle-specific body plan.</title>
        <authorList>
            <person name="Wang Z."/>
            <person name="Pascual-Anaya J."/>
            <person name="Zadissa A."/>
            <person name="Li W."/>
            <person name="Niimura Y."/>
            <person name="Huang Z."/>
            <person name="Li C."/>
            <person name="White S."/>
            <person name="Xiong Z."/>
            <person name="Fang D."/>
            <person name="Wang B."/>
            <person name="Ming Y."/>
            <person name="Chen Y."/>
            <person name="Zheng Y."/>
            <person name="Kuraku S."/>
            <person name="Pignatelli M."/>
            <person name="Herrero J."/>
            <person name="Beal K."/>
            <person name="Nozawa M."/>
            <person name="Li Q."/>
            <person name="Wang J."/>
            <person name="Zhang H."/>
            <person name="Yu L."/>
            <person name="Shigenobu S."/>
            <person name="Wang J."/>
            <person name="Liu J."/>
            <person name="Flicek P."/>
            <person name="Searle S."/>
            <person name="Wang J."/>
            <person name="Kuratani S."/>
            <person name="Yin Y."/>
            <person name="Aken B."/>
            <person name="Zhang G."/>
            <person name="Irie N."/>
        </authorList>
    </citation>
    <scope>NUCLEOTIDE SEQUENCE [LARGE SCALE GENOMIC DNA]</scope>
</reference>
<evidence type="ECO:0000313" key="3">
    <source>
        <dbReference type="Proteomes" id="UP000031443"/>
    </source>
</evidence>